<dbReference type="InterPro" id="IPR029065">
    <property type="entry name" value="Enolase_C-like"/>
</dbReference>
<comment type="similarity">
    <text evidence="1 7">Belongs to the mandelate racemase/muconate lactonizing enzyme family.</text>
</comment>
<dbReference type="GO" id="GO:0046872">
    <property type="term" value="F:metal ion binding"/>
    <property type="evidence" value="ECO:0007669"/>
    <property type="project" value="UniProtKB-KW"/>
</dbReference>
<feature type="binding site" evidence="6">
    <location>
        <position position="193"/>
    </location>
    <ligand>
        <name>Mg(2+)</name>
        <dbReference type="ChEBI" id="CHEBI:18420"/>
    </ligand>
</feature>
<dbReference type="InterPro" id="IPR013342">
    <property type="entry name" value="Mandelate_racemase_C"/>
</dbReference>
<comment type="cofactor">
    <cofactor evidence="6 7">
        <name>Mg(2+)</name>
        <dbReference type="ChEBI" id="CHEBI:18420"/>
    </cofactor>
    <text evidence="6 7">Binds 1 Mg(2+) ion per subunit.</text>
</comment>
<dbReference type="EC" id="5.1.1.-" evidence="7"/>
<dbReference type="Pfam" id="PF02746">
    <property type="entry name" value="MR_MLE_N"/>
    <property type="match status" value="1"/>
</dbReference>
<dbReference type="GO" id="GO:0006518">
    <property type="term" value="P:peptide metabolic process"/>
    <property type="evidence" value="ECO:0007669"/>
    <property type="project" value="UniProtKB-ARBA"/>
</dbReference>
<dbReference type="SFLD" id="SFLDS00001">
    <property type="entry name" value="Enolase"/>
    <property type="match status" value="1"/>
</dbReference>
<dbReference type="InterPro" id="IPR013341">
    <property type="entry name" value="Mandelate_racemase_N_dom"/>
</dbReference>
<dbReference type="GO" id="GO:0016855">
    <property type="term" value="F:racemase and epimerase activity, acting on amino acids and derivatives"/>
    <property type="evidence" value="ECO:0007669"/>
    <property type="project" value="UniProtKB-UniRule"/>
</dbReference>
<keyword evidence="8" id="KW-1133">Transmembrane helix</keyword>
<feature type="transmembrane region" description="Helical" evidence="8">
    <location>
        <begin position="284"/>
        <end position="304"/>
    </location>
</feature>
<dbReference type="Proteomes" id="UP000252132">
    <property type="component" value="Unassembled WGS sequence"/>
</dbReference>
<name>A0A368DU89_9PROT</name>
<feature type="active site" description="Proton acceptor; specific for (S)-substrate epimerization" evidence="5">
    <location>
        <position position="262"/>
    </location>
</feature>
<dbReference type="InterPro" id="IPR029017">
    <property type="entry name" value="Enolase-like_N"/>
</dbReference>
<feature type="binding site" evidence="6">
    <location>
        <position position="240"/>
    </location>
    <ligand>
        <name>Mg(2+)</name>
        <dbReference type="ChEBI" id="CHEBI:18420"/>
    </ligand>
</feature>
<dbReference type="PANTHER" id="PTHR48073">
    <property type="entry name" value="O-SUCCINYLBENZOATE SYNTHASE-RELATED"/>
    <property type="match status" value="1"/>
</dbReference>
<proteinExistence type="inferred from homology"/>
<dbReference type="Pfam" id="PF13378">
    <property type="entry name" value="MR_MLE_C"/>
    <property type="match status" value="1"/>
</dbReference>
<feature type="binding site" evidence="6">
    <location>
        <position position="219"/>
    </location>
    <ligand>
        <name>Mg(2+)</name>
        <dbReference type="ChEBI" id="CHEBI:18420"/>
    </ligand>
</feature>
<evidence type="ECO:0000256" key="4">
    <source>
        <dbReference type="ARBA" id="ARBA00023235"/>
    </source>
</evidence>
<feature type="domain" description="Mandelate racemase/muconate lactonizing enzyme C-terminal" evidence="9">
    <location>
        <begin position="140"/>
        <end position="236"/>
    </location>
</feature>
<dbReference type="Gene3D" id="3.30.390.10">
    <property type="entry name" value="Enolase-like, N-terminal domain"/>
    <property type="match status" value="1"/>
</dbReference>
<dbReference type="InterPro" id="IPR036849">
    <property type="entry name" value="Enolase-like_C_sf"/>
</dbReference>
<dbReference type="Gene3D" id="3.20.20.120">
    <property type="entry name" value="Enolase-like C-terminal domain"/>
    <property type="match status" value="1"/>
</dbReference>
<evidence type="ECO:0000256" key="7">
    <source>
        <dbReference type="RuleBase" id="RU366006"/>
    </source>
</evidence>
<keyword evidence="8" id="KW-0472">Membrane</keyword>
<dbReference type="PANTHER" id="PTHR48073:SF2">
    <property type="entry name" value="O-SUCCINYLBENZOATE SYNTHASE"/>
    <property type="match status" value="1"/>
</dbReference>
<evidence type="ECO:0000256" key="8">
    <source>
        <dbReference type="SAM" id="Phobius"/>
    </source>
</evidence>
<gene>
    <name evidence="10" type="ORF">DBW69_06390</name>
</gene>
<dbReference type="SFLD" id="SFLDF00010">
    <property type="entry name" value="dipeptide_epimerase"/>
    <property type="match status" value="1"/>
</dbReference>
<evidence type="ECO:0000256" key="1">
    <source>
        <dbReference type="ARBA" id="ARBA00008031"/>
    </source>
</evidence>
<dbReference type="SUPFAM" id="SSF54826">
    <property type="entry name" value="Enolase N-terminal domain-like"/>
    <property type="match status" value="1"/>
</dbReference>
<keyword evidence="4 7" id="KW-0413">Isomerase</keyword>
<evidence type="ECO:0000256" key="2">
    <source>
        <dbReference type="ARBA" id="ARBA00022723"/>
    </source>
</evidence>
<dbReference type="InterPro" id="IPR034603">
    <property type="entry name" value="Dipeptide_epimerase"/>
</dbReference>
<evidence type="ECO:0000256" key="3">
    <source>
        <dbReference type="ARBA" id="ARBA00022842"/>
    </source>
</evidence>
<accession>A0A368DU89</accession>
<dbReference type="AlphaFoldDB" id="A0A368DU89"/>
<evidence type="ECO:0000256" key="6">
    <source>
        <dbReference type="PIRSR" id="PIRSR634603-3"/>
    </source>
</evidence>
<sequence>MTQTIRKIKIRAESHRLVKPFTISRGQKNTADVVVVEINDGVRTGQGECVPYARYGETLESVTAEIETIKPMLEGRSNKLKHPFTRDDLQTAMHPGAARNAIDCALWDLEGQQSGLTVPHRLGLQPRPLPSAVTVTLDTPAKMAQAAKQLMHNTSKKNQLVKVKLGGADGFAADIGRLSAIRDAVPEATLIIDVNEGWKPLDIISHVDALKSFNIDLIEQPLPADNDEILKDINLPFCADESVHDSNDLVHLNPGYDCVNIKLDKTGGLTEALKMLHLAREKNLKVMVGCMVASSLSMMPAYFLGLQADYVDLDGPIWLEKDRVNGLQYSHEEIVLPARPLWGWD</sequence>
<evidence type="ECO:0000259" key="9">
    <source>
        <dbReference type="SMART" id="SM00922"/>
    </source>
</evidence>
<keyword evidence="2 6" id="KW-0479">Metal-binding</keyword>
<dbReference type="CDD" id="cd03319">
    <property type="entry name" value="L-Ala-DL-Glu_epimerase"/>
    <property type="match status" value="1"/>
</dbReference>
<dbReference type="SFLD" id="SFLDG00180">
    <property type="entry name" value="muconate_cycloisomerase"/>
    <property type="match status" value="1"/>
</dbReference>
<dbReference type="EMBL" id="QOQF01000034">
    <property type="protein sequence ID" value="RCL75379.1"/>
    <property type="molecule type" value="Genomic_DNA"/>
</dbReference>
<comment type="caution">
    <text evidence="10">The sequence shown here is derived from an EMBL/GenBank/DDBJ whole genome shotgun (WGS) entry which is preliminary data.</text>
</comment>
<protein>
    <recommendedName>
        <fullName evidence="7">Dipeptide epimerase</fullName>
        <ecNumber evidence="7">5.1.1.-</ecNumber>
    </recommendedName>
</protein>
<evidence type="ECO:0000313" key="11">
    <source>
        <dbReference type="Proteomes" id="UP000252132"/>
    </source>
</evidence>
<reference evidence="10 11" key="1">
    <citation type="journal article" date="2018" name="Microbiome">
        <title>Fine metagenomic profile of the Mediterranean stratified and mixed water columns revealed by assembly and recruitment.</title>
        <authorList>
            <person name="Haro-Moreno J.M."/>
            <person name="Lopez-Perez M."/>
            <person name="De La Torre J.R."/>
            <person name="Picazo A."/>
            <person name="Camacho A."/>
            <person name="Rodriguez-Valera F."/>
        </authorList>
    </citation>
    <scope>NUCLEOTIDE SEQUENCE [LARGE SCALE GENOMIC DNA]</scope>
    <source>
        <strain evidence="10">MED-G55</strain>
    </source>
</reference>
<dbReference type="SUPFAM" id="SSF51604">
    <property type="entry name" value="Enolase C-terminal domain-like"/>
    <property type="match status" value="1"/>
</dbReference>
<evidence type="ECO:0000313" key="10">
    <source>
        <dbReference type="EMBL" id="RCL75379.1"/>
    </source>
</evidence>
<keyword evidence="3 6" id="KW-0460">Magnesium</keyword>
<organism evidence="10 11">
    <name type="scientific">PS1 clade bacterium</name>
    <dbReference type="NCBI Taxonomy" id="2175152"/>
    <lineage>
        <taxon>Bacteria</taxon>
        <taxon>Pseudomonadati</taxon>
        <taxon>Pseudomonadota</taxon>
        <taxon>Alphaproteobacteria</taxon>
        <taxon>PS1 clade</taxon>
    </lineage>
</organism>
<feature type="active site" description="Proton acceptor; specific for (R)-substrate epimerization" evidence="5">
    <location>
        <position position="164"/>
    </location>
</feature>
<dbReference type="SMART" id="SM00922">
    <property type="entry name" value="MR_MLE"/>
    <property type="match status" value="1"/>
</dbReference>
<evidence type="ECO:0000256" key="5">
    <source>
        <dbReference type="PIRSR" id="PIRSR634603-1"/>
    </source>
</evidence>
<keyword evidence="8" id="KW-0812">Transmembrane</keyword>